<dbReference type="InterPro" id="IPR050698">
    <property type="entry name" value="MBL"/>
</dbReference>
<dbReference type="InterPro" id="IPR036866">
    <property type="entry name" value="RibonucZ/Hydroxyglut_hydro"/>
</dbReference>
<dbReference type="EMBL" id="CP002739">
    <property type="protein sequence ID" value="AEF16541.1"/>
    <property type="molecule type" value="Genomic_DNA"/>
</dbReference>
<dbReference type="STRING" id="858215.Thexy_0489"/>
<dbReference type="SUPFAM" id="SSF56281">
    <property type="entry name" value="Metallo-hydrolase/oxidoreductase"/>
    <property type="match status" value="1"/>
</dbReference>
<dbReference type="KEGG" id="txy:Thexy_0489"/>
<dbReference type="PANTHER" id="PTHR11203:SF37">
    <property type="entry name" value="INTEGRATOR COMPLEX SUBUNIT 11"/>
    <property type="match status" value="1"/>
</dbReference>
<evidence type="ECO:0000259" key="1">
    <source>
        <dbReference type="SMART" id="SM00849"/>
    </source>
</evidence>
<dbReference type="SMART" id="SM00849">
    <property type="entry name" value="Lactamase_B"/>
    <property type="match status" value="1"/>
</dbReference>
<keyword evidence="3" id="KW-1185">Reference proteome</keyword>
<proteinExistence type="predicted"/>
<name>F6BHG0_THEXL</name>
<feature type="domain" description="Metallo-beta-lactamase" evidence="1">
    <location>
        <begin position="254"/>
        <end position="467"/>
    </location>
</feature>
<dbReference type="Gene3D" id="3.40.50.10890">
    <property type="match status" value="1"/>
</dbReference>
<gene>
    <name evidence="2" type="ordered locus">Thexy_0489</name>
</gene>
<dbReference type="Gene3D" id="3.60.15.10">
    <property type="entry name" value="Ribonuclease Z/Hydroxyacylglutathione hydrolase-like"/>
    <property type="match status" value="1"/>
</dbReference>
<dbReference type="GO" id="GO:0004521">
    <property type="term" value="F:RNA endonuclease activity"/>
    <property type="evidence" value="ECO:0007669"/>
    <property type="project" value="TreeGrafter"/>
</dbReference>
<accession>F6BHG0</accession>
<organism evidence="2 3">
    <name type="scientific">Thermoanaerobacterium xylanolyticum (strain ATCC 49914 / DSM 7097 / LX-11)</name>
    <dbReference type="NCBI Taxonomy" id="858215"/>
    <lineage>
        <taxon>Bacteria</taxon>
        <taxon>Bacillati</taxon>
        <taxon>Bacillota</taxon>
        <taxon>Clostridia</taxon>
        <taxon>Thermoanaerobacterales</taxon>
        <taxon>Thermoanaerobacteraceae</taxon>
        <taxon>Thermoanaerobacterium</taxon>
    </lineage>
</organism>
<dbReference type="Proteomes" id="UP000007239">
    <property type="component" value="Chromosome"/>
</dbReference>
<dbReference type="InterPro" id="IPR001279">
    <property type="entry name" value="Metallo-B-lactamas"/>
</dbReference>
<dbReference type="eggNOG" id="COG1236">
    <property type="taxonomic scope" value="Bacteria"/>
</dbReference>
<protein>
    <submittedName>
        <fullName evidence="2">Beta-lactamase domain protein</fullName>
    </submittedName>
</protein>
<dbReference type="RefSeq" id="WP_013787292.1">
    <property type="nucleotide sequence ID" value="NC_015555.1"/>
</dbReference>
<dbReference type="Pfam" id="PF00753">
    <property type="entry name" value="Lactamase_B"/>
    <property type="match status" value="1"/>
</dbReference>
<sequence length="647" mass="75123">MKSIYDHIVSEYDTKLKTYVEERRYMDAYKYIFKQKNLVSDLDRSIYLYLILWQIKVEIYLGIIEDAKEHFLNIFDNIILSKNNISLFIECVLLLDMFELSLKKDGIYEQLMNYDEENNWINLYIFILSFKNKSRNYSIEDELLYMAEKNTDRFFQSLIHTVLAEVYKDDRNERWYIELRKAYELNHDNLRMIRLMIQWGIKGDDELRKVKYFRHFPENKIILKKYYELYSNRDRESRDFSLFKFNLLEGGGTGGSSYLITYDDVNVLLDCGINFKDDHIYYENLKKIGIDIKDIDLLIITHCHLDHCGGIVNLIKSGLNCPIIMSYETKYILNGFFSKNSNMQDLNLNDADYKLLNKINSMTLTDCLFDESVKGKRVLVKLIPSGHILGACGVYAEIGGFSVFYTGDFTVKDVETNSGLTIPDGMHADVLITEATFGYTSSFSVYDKTIQDKLILEVIEELANRGVGFIPAFAVGKAQDLLMLMKRNFEYMPYNVYVDGALSYITMLYEKVRGPIYGNGILNANDIKLYDSKREFIRKEISLGNCLVMTSSDNLTEGSTSFVYGRELMSFDNAILLNISNNIKKPISMLQENIPIINHGILQDILEVFLKLTPKKVYIVHRGAKTNSTFNIEEILNMFDDVDVMAP</sequence>
<dbReference type="AlphaFoldDB" id="F6BHG0"/>
<reference evidence="2" key="1">
    <citation type="submission" date="2011-05" db="EMBL/GenBank/DDBJ databases">
        <title>Complete sequence of Thermoanaerobacterium xylanolyticum LX-11.</title>
        <authorList>
            <consortium name="US DOE Joint Genome Institute"/>
            <person name="Lucas S."/>
            <person name="Han J."/>
            <person name="Lapidus A."/>
            <person name="Cheng J.-F."/>
            <person name="Goodwin L."/>
            <person name="Pitluck S."/>
            <person name="Peters L."/>
            <person name="Mikhailova N."/>
            <person name="Lu M."/>
            <person name="Han C."/>
            <person name="Tapia R."/>
            <person name="Land M."/>
            <person name="Hauser L."/>
            <person name="Kyrpides N."/>
            <person name="Ivanova N."/>
            <person name="Pagani I."/>
            <person name="Hemme C."/>
            <person name="Woyke T."/>
        </authorList>
    </citation>
    <scope>NUCLEOTIDE SEQUENCE</scope>
    <source>
        <strain evidence="2">LX-11</strain>
    </source>
</reference>
<dbReference type="PANTHER" id="PTHR11203">
    <property type="entry name" value="CLEAVAGE AND POLYADENYLATION SPECIFICITY FACTOR FAMILY MEMBER"/>
    <property type="match status" value="1"/>
</dbReference>
<evidence type="ECO:0000313" key="3">
    <source>
        <dbReference type="Proteomes" id="UP000007239"/>
    </source>
</evidence>
<dbReference type="HOGENOM" id="CLU_439354_0_0_9"/>
<evidence type="ECO:0000313" key="2">
    <source>
        <dbReference type="EMBL" id="AEF16541.1"/>
    </source>
</evidence>